<keyword evidence="3" id="KW-0238">DNA-binding</keyword>
<keyword evidence="5" id="KW-0539">Nucleus</keyword>
<evidence type="ECO:0000259" key="8">
    <source>
        <dbReference type="PROSITE" id="PS50888"/>
    </source>
</evidence>
<protein>
    <recommendedName>
        <fullName evidence="8">BHLH domain-containing protein</fullName>
    </recommendedName>
</protein>
<gene>
    <name evidence="9" type="ORF">PIB30_064012</name>
</gene>
<feature type="compositionally biased region" description="Basic and acidic residues" evidence="7">
    <location>
        <begin position="79"/>
        <end position="99"/>
    </location>
</feature>
<feature type="compositionally biased region" description="Basic and acidic residues" evidence="7">
    <location>
        <begin position="28"/>
        <end position="39"/>
    </location>
</feature>
<dbReference type="PANTHER" id="PTHR46772">
    <property type="entry name" value="BHLH DOMAIN-CONTAINING PROTEIN"/>
    <property type="match status" value="1"/>
</dbReference>
<evidence type="ECO:0000256" key="1">
    <source>
        <dbReference type="ARBA" id="ARBA00004123"/>
    </source>
</evidence>
<accession>A0ABU6ZKA9</accession>
<sequence>MSVENQGLNDLGFFWDSQPWILPNSDDLGLRETKEELHIETPPPTPTPTPTNHDLTPEETKKKEEELVADTAKNKKRSRADNRNGKRPMKNDGSDHDLHIWTERERRKKMRNMFASLHALLPQLPPKADKSSIVDEAVSYIKTLQKTVEDLEKKKQQRNQSVSVSPIACESAVTNPQWNPYDSSSSSKDNNALTITSNHQGSLNPSSSAAANNSAFLGPAREPAAFKTWASQNVVVNICGEEAQFSICAEKKPSLFTTIAFVLEKHKIDVISASILCNDNSNRYMVLAHASKALLQYADANTVEETFKLAAGEIMMWLA</sequence>
<dbReference type="SMART" id="SM00353">
    <property type="entry name" value="HLH"/>
    <property type="match status" value="1"/>
</dbReference>
<dbReference type="CDD" id="cd11393">
    <property type="entry name" value="bHLH_AtbHLH_like"/>
    <property type="match status" value="1"/>
</dbReference>
<dbReference type="InterPro" id="IPR036638">
    <property type="entry name" value="HLH_DNA-bd_sf"/>
</dbReference>
<keyword evidence="6" id="KW-0175">Coiled coil</keyword>
<feature type="region of interest" description="Disordered" evidence="7">
    <location>
        <begin position="26"/>
        <end position="99"/>
    </location>
</feature>
<dbReference type="PANTHER" id="PTHR46772:SF8">
    <property type="entry name" value="TRANSCRIPTION FACTOR BHLH95"/>
    <property type="match status" value="1"/>
</dbReference>
<evidence type="ECO:0000256" key="5">
    <source>
        <dbReference type="ARBA" id="ARBA00023242"/>
    </source>
</evidence>
<keyword evidence="4" id="KW-0804">Transcription</keyword>
<comment type="subcellular location">
    <subcellularLocation>
        <location evidence="1">Nucleus</location>
    </subcellularLocation>
</comment>
<dbReference type="InterPro" id="IPR011598">
    <property type="entry name" value="bHLH_dom"/>
</dbReference>
<feature type="compositionally biased region" description="Basic and acidic residues" evidence="7">
    <location>
        <begin position="55"/>
        <end position="66"/>
    </location>
</feature>
<evidence type="ECO:0000256" key="6">
    <source>
        <dbReference type="SAM" id="Coils"/>
    </source>
</evidence>
<dbReference type="InterPro" id="IPR045239">
    <property type="entry name" value="bHLH95_bHLH"/>
</dbReference>
<name>A0ABU6ZKA9_9FABA</name>
<dbReference type="Pfam" id="PF00010">
    <property type="entry name" value="HLH"/>
    <property type="match status" value="1"/>
</dbReference>
<dbReference type="Gene3D" id="4.10.280.10">
    <property type="entry name" value="Helix-loop-helix DNA-binding domain"/>
    <property type="match status" value="1"/>
</dbReference>
<feature type="domain" description="BHLH" evidence="8">
    <location>
        <begin position="94"/>
        <end position="144"/>
    </location>
</feature>
<dbReference type="PROSITE" id="PS50888">
    <property type="entry name" value="BHLH"/>
    <property type="match status" value="1"/>
</dbReference>
<keyword evidence="10" id="KW-1185">Reference proteome</keyword>
<dbReference type="Proteomes" id="UP001341840">
    <property type="component" value="Unassembled WGS sequence"/>
</dbReference>
<evidence type="ECO:0000256" key="2">
    <source>
        <dbReference type="ARBA" id="ARBA00023015"/>
    </source>
</evidence>
<organism evidence="9 10">
    <name type="scientific">Stylosanthes scabra</name>
    <dbReference type="NCBI Taxonomy" id="79078"/>
    <lineage>
        <taxon>Eukaryota</taxon>
        <taxon>Viridiplantae</taxon>
        <taxon>Streptophyta</taxon>
        <taxon>Embryophyta</taxon>
        <taxon>Tracheophyta</taxon>
        <taxon>Spermatophyta</taxon>
        <taxon>Magnoliopsida</taxon>
        <taxon>eudicotyledons</taxon>
        <taxon>Gunneridae</taxon>
        <taxon>Pentapetalae</taxon>
        <taxon>rosids</taxon>
        <taxon>fabids</taxon>
        <taxon>Fabales</taxon>
        <taxon>Fabaceae</taxon>
        <taxon>Papilionoideae</taxon>
        <taxon>50 kb inversion clade</taxon>
        <taxon>dalbergioids sensu lato</taxon>
        <taxon>Dalbergieae</taxon>
        <taxon>Pterocarpus clade</taxon>
        <taxon>Stylosanthes</taxon>
    </lineage>
</organism>
<comment type="caution">
    <text evidence="9">The sequence shown here is derived from an EMBL/GenBank/DDBJ whole genome shotgun (WGS) entry which is preliminary data.</text>
</comment>
<feature type="compositionally biased region" description="Polar residues" evidence="7">
    <location>
        <begin position="175"/>
        <end position="205"/>
    </location>
</feature>
<keyword evidence="2" id="KW-0805">Transcription regulation</keyword>
<evidence type="ECO:0000313" key="10">
    <source>
        <dbReference type="Proteomes" id="UP001341840"/>
    </source>
</evidence>
<evidence type="ECO:0000256" key="4">
    <source>
        <dbReference type="ARBA" id="ARBA00023163"/>
    </source>
</evidence>
<evidence type="ECO:0000313" key="9">
    <source>
        <dbReference type="EMBL" id="MED6222393.1"/>
    </source>
</evidence>
<dbReference type="SUPFAM" id="SSF47459">
    <property type="entry name" value="HLH, helix-loop-helix DNA-binding domain"/>
    <property type="match status" value="1"/>
</dbReference>
<feature type="region of interest" description="Disordered" evidence="7">
    <location>
        <begin position="175"/>
        <end position="208"/>
    </location>
</feature>
<dbReference type="EMBL" id="JASCZI010272478">
    <property type="protein sequence ID" value="MED6222393.1"/>
    <property type="molecule type" value="Genomic_DNA"/>
</dbReference>
<evidence type="ECO:0000256" key="3">
    <source>
        <dbReference type="ARBA" id="ARBA00023125"/>
    </source>
</evidence>
<dbReference type="InterPro" id="IPR044278">
    <property type="entry name" value="BHLH95-like"/>
</dbReference>
<proteinExistence type="predicted"/>
<evidence type="ECO:0000256" key="7">
    <source>
        <dbReference type="SAM" id="MobiDB-lite"/>
    </source>
</evidence>
<feature type="coiled-coil region" evidence="6">
    <location>
        <begin position="134"/>
        <end position="161"/>
    </location>
</feature>
<reference evidence="9 10" key="1">
    <citation type="journal article" date="2023" name="Plants (Basel)">
        <title>Bridging the Gap: Combining Genomics and Transcriptomics Approaches to Understand Stylosanthes scabra, an Orphan Legume from the Brazilian Caatinga.</title>
        <authorList>
            <person name="Ferreira-Neto J.R.C."/>
            <person name="da Silva M.D."/>
            <person name="Binneck E."/>
            <person name="de Melo N.F."/>
            <person name="da Silva R.H."/>
            <person name="de Melo A.L.T.M."/>
            <person name="Pandolfi V."/>
            <person name="Bustamante F.O."/>
            <person name="Brasileiro-Vidal A.C."/>
            <person name="Benko-Iseppon A.M."/>
        </authorList>
    </citation>
    <scope>NUCLEOTIDE SEQUENCE [LARGE SCALE GENOMIC DNA]</scope>
    <source>
        <tissue evidence="9">Leaves</tissue>
    </source>
</reference>